<dbReference type="InterPro" id="IPR021109">
    <property type="entry name" value="Peptidase_aspartic_dom_sf"/>
</dbReference>
<dbReference type="KEGG" id="nta:107793681"/>
<dbReference type="AlphaFoldDB" id="A0A1S4A4F7"/>
<dbReference type="PANTHER" id="PTHR33067:SF31">
    <property type="entry name" value="RNA-DIRECTED DNA POLYMERASE"/>
    <property type="match status" value="1"/>
</dbReference>
<protein>
    <submittedName>
        <fullName evidence="1">Uncharacterized protein</fullName>
    </submittedName>
</protein>
<reference evidence="1" key="1">
    <citation type="submission" date="2025-08" db="UniProtKB">
        <authorList>
            <consortium name="RefSeq"/>
        </authorList>
    </citation>
    <scope>IDENTIFICATION</scope>
</reference>
<evidence type="ECO:0000313" key="1">
    <source>
        <dbReference type="RefSeq" id="XP_016471557.1"/>
    </source>
</evidence>
<organism evidence="1">
    <name type="scientific">Nicotiana tabacum</name>
    <name type="common">Common tobacco</name>
    <dbReference type="NCBI Taxonomy" id="4097"/>
    <lineage>
        <taxon>Eukaryota</taxon>
        <taxon>Viridiplantae</taxon>
        <taxon>Streptophyta</taxon>
        <taxon>Embryophyta</taxon>
        <taxon>Tracheophyta</taxon>
        <taxon>Spermatophyta</taxon>
        <taxon>Magnoliopsida</taxon>
        <taxon>eudicotyledons</taxon>
        <taxon>Gunneridae</taxon>
        <taxon>Pentapetalae</taxon>
        <taxon>asterids</taxon>
        <taxon>lamiids</taxon>
        <taxon>Solanales</taxon>
        <taxon>Solanaceae</taxon>
        <taxon>Nicotianoideae</taxon>
        <taxon>Nicotianeae</taxon>
        <taxon>Nicotiana</taxon>
    </lineage>
</organism>
<dbReference type="PaxDb" id="4097-A0A1S4A4F7"/>
<dbReference type="PANTHER" id="PTHR33067">
    <property type="entry name" value="RNA-DIRECTED DNA POLYMERASE-RELATED"/>
    <property type="match status" value="1"/>
</dbReference>
<gene>
    <name evidence="1" type="primary">LOC107793681</name>
</gene>
<dbReference type="RefSeq" id="XP_016471557.1">
    <property type="nucleotide sequence ID" value="XM_016616071.1"/>
</dbReference>
<sequence length="334" mass="37655">MGNNSDDGVNLVAGEAAQRAGVSVWAAADATLGDGKIIIGYGGWRFNLNWLLAEDAFKNVGPKASRSLGDYVRPIYNLEAFIIKTYERLEIHGTTTQERGTAIQNLERQVRKIANLLSASALGALQGKLIQRQVETVKEYKNNENQEGEVRVDPKDALKRKMKTRALKKKKNENLVNEETGESKYMYSLPFPQKQRREKMNKQFGHFLEVLKQVHVNLPFIEVLSQMPSYAKILKEILSNKQKLEKEIGVIRSRPVSLQLEDQTIIIPEGIIEDVLVQVNKFTLPMDFIVVNIEDNKEVPLILGRSFLSTGSSTVDIQERCKKEVTSTSPQMRG</sequence>
<name>A0A1S4A4F7_TOBAC</name>
<accession>A0A1S4A4F7</accession>
<dbReference type="OrthoDB" id="1750494at2759"/>
<dbReference type="Gene3D" id="2.40.70.10">
    <property type="entry name" value="Acid Proteases"/>
    <property type="match status" value="1"/>
</dbReference>
<proteinExistence type="predicted"/>